<feature type="domain" description="FDX-ACB" evidence="14">
    <location>
        <begin position="325"/>
        <end position="419"/>
    </location>
</feature>
<keyword evidence="5" id="KW-0547">Nucleotide-binding</keyword>
<dbReference type="InterPro" id="IPR005121">
    <property type="entry name" value="Fdx_antiC-bd"/>
</dbReference>
<dbReference type="AlphaFoldDB" id="A0A7S2WCK3"/>
<evidence type="ECO:0000256" key="2">
    <source>
        <dbReference type="ARBA" id="ARBA00008226"/>
    </source>
</evidence>
<dbReference type="PROSITE" id="PS50862">
    <property type="entry name" value="AA_TRNA_LIGASE_II"/>
    <property type="match status" value="1"/>
</dbReference>
<evidence type="ECO:0000256" key="11">
    <source>
        <dbReference type="ARBA" id="ARBA00031194"/>
    </source>
</evidence>
<dbReference type="Pfam" id="PF03147">
    <property type="entry name" value="FDX-ACB"/>
    <property type="match status" value="1"/>
</dbReference>
<evidence type="ECO:0000256" key="3">
    <source>
        <dbReference type="ARBA" id="ARBA00012814"/>
    </source>
</evidence>
<evidence type="ECO:0000256" key="1">
    <source>
        <dbReference type="ARBA" id="ARBA00004305"/>
    </source>
</evidence>
<dbReference type="CDD" id="cd00496">
    <property type="entry name" value="PheRS_alpha_core"/>
    <property type="match status" value="1"/>
</dbReference>
<evidence type="ECO:0000256" key="9">
    <source>
        <dbReference type="ARBA" id="ARBA00023128"/>
    </source>
</evidence>
<dbReference type="PANTHER" id="PTHR11538:SF41">
    <property type="entry name" value="PHENYLALANINE--TRNA LIGASE, MITOCHONDRIAL"/>
    <property type="match status" value="1"/>
</dbReference>
<comment type="similarity">
    <text evidence="2">Belongs to the class-II aminoacyl-tRNA synthetase family.</text>
</comment>
<accession>A0A7S2WCK3</accession>
<keyword evidence="6" id="KW-0067">ATP-binding</keyword>
<dbReference type="InterPro" id="IPR004530">
    <property type="entry name" value="Phe-tRNA-synth_IIc_mito"/>
</dbReference>
<dbReference type="SUPFAM" id="SSF54991">
    <property type="entry name" value="Anticodon-binding domain of PheRS"/>
    <property type="match status" value="1"/>
</dbReference>
<keyword evidence="8" id="KW-0809">Transit peptide</keyword>
<feature type="non-terminal residue" evidence="15">
    <location>
        <position position="1"/>
    </location>
</feature>
<dbReference type="Gene3D" id="3.30.70.380">
    <property type="entry name" value="Ferrodoxin-fold anticodon-binding domain"/>
    <property type="match status" value="1"/>
</dbReference>
<reference evidence="15" key="1">
    <citation type="submission" date="2021-01" db="EMBL/GenBank/DDBJ databases">
        <authorList>
            <person name="Corre E."/>
            <person name="Pelletier E."/>
            <person name="Niang G."/>
            <person name="Scheremetjew M."/>
            <person name="Finn R."/>
            <person name="Kale V."/>
            <person name="Holt S."/>
            <person name="Cochrane G."/>
            <person name="Meng A."/>
            <person name="Brown T."/>
            <person name="Cohen L."/>
        </authorList>
    </citation>
    <scope>NUCLEOTIDE SEQUENCE</scope>
    <source>
        <strain evidence="15">NY070348D</strain>
    </source>
</reference>
<dbReference type="PANTHER" id="PTHR11538">
    <property type="entry name" value="PHENYLALANYL-TRNA SYNTHETASE"/>
    <property type="match status" value="1"/>
</dbReference>
<dbReference type="Pfam" id="PF01409">
    <property type="entry name" value="tRNA-synt_2d"/>
    <property type="match status" value="1"/>
</dbReference>
<evidence type="ECO:0000256" key="7">
    <source>
        <dbReference type="ARBA" id="ARBA00022917"/>
    </source>
</evidence>
<sequence length="419" mass="48091">VNMVVPRSMFRMGAGQTCRQICRLSGVNLLALVEVPIGGGMSARGFCDRAGFGRADIMTGHEYNNVPENVAKHVEKRLLQKPHHPLQILKSKIFEHFDTAEVERGGVEFEKYDSLVPVVSTKQCFDDLLIPKDHISRKPTDTFYVDHDTCLRPHTSAHQIELITSGSRSFLCAGDVYRRDEIDQSHYPVFHQMEGVKIFPRESNVTSEQVEEDLKKSLEGLVRTIFGDVEMRWVEAYFPFTDPSIELEIWFNDEWMEVLGCGVIHQGIMDNCGLGDQKGWAFGLGLERLAMVLFDIPDIRLFWTDDSRFHTQFTDGAITKFKPYSKYPPCLKDMSFWLPDNDAFHPNDLFSAIRDCAGDDLVERVTLIDEFTHPKTSRTSHCYRISYRSMDRSLTNEEIDTIQENIREHVTQKLGVELR</sequence>
<dbReference type="GO" id="GO:0006432">
    <property type="term" value="P:phenylalanyl-tRNA aminoacylation"/>
    <property type="evidence" value="ECO:0007669"/>
    <property type="project" value="InterPro"/>
</dbReference>
<dbReference type="InterPro" id="IPR002319">
    <property type="entry name" value="Phenylalanyl-tRNA_Synthase"/>
</dbReference>
<dbReference type="EMBL" id="HBHK01010078">
    <property type="protein sequence ID" value="CAD9678798.1"/>
    <property type="molecule type" value="Transcribed_RNA"/>
</dbReference>
<dbReference type="NCBIfam" id="TIGR00469">
    <property type="entry name" value="pheS_mito"/>
    <property type="match status" value="1"/>
</dbReference>
<evidence type="ECO:0000256" key="4">
    <source>
        <dbReference type="ARBA" id="ARBA00022598"/>
    </source>
</evidence>
<dbReference type="InterPro" id="IPR036690">
    <property type="entry name" value="Fdx_antiC-bd_sf"/>
</dbReference>
<keyword evidence="9" id="KW-0496">Mitochondrion</keyword>
<keyword evidence="7" id="KW-0648">Protein biosynthesis</keyword>
<dbReference type="InterPro" id="IPR006195">
    <property type="entry name" value="aa-tRNA-synth_II"/>
</dbReference>
<evidence type="ECO:0000256" key="6">
    <source>
        <dbReference type="ARBA" id="ARBA00022840"/>
    </source>
</evidence>
<evidence type="ECO:0000259" key="14">
    <source>
        <dbReference type="PROSITE" id="PS51447"/>
    </source>
</evidence>
<proteinExistence type="inferred from homology"/>
<dbReference type="SMART" id="SM00896">
    <property type="entry name" value="FDX-ACB"/>
    <property type="match status" value="1"/>
</dbReference>
<dbReference type="InterPro" id="IPR045864">
    <property type="entry name" value="aa-tRNA-synth_II/BPL/LPL"/>
</dbReference>
<keyword evidence="4" id="KW-0436">Ligase</keyword>
<dbReference type="PROSITE" id="PS51447">
    <property type="entry name" value="FDX_ACB"/>
    <property type="match status" value="1"/>
</dbReference>
<name>A0A7S2WCK3_9STRA</name>
<keyword evidence="10" id="KW-0030">Aminoacyl-tRNA synthetase</keyword>
<organism evidence="15">
    <name type="scientific">Mucochytrium quahogii</name>
    <dbReference type="NCBI Taxonomy" id="96639"/>
    <lineage>
        <taxon>Eukaryota</taxon>
        <taxon>Sar</taxon>
        <taxon>Stramenopiles</taxon>
        <taxon>Bigyra</taxon>
        <taxon>Labyrinthulomycetes</taxon>
        <taxon>Thraustochytrida</taxon>
        <taxon>Thraustochytriidae</taxon>
        <taxon>Mucochytrium</taxon>
    </lineage>
</organism>
<dbReference type="GO" id="GO:0005524">
    <property type="term" value="F:ATP binding"/>
    <property type="evidence" value="ECO:0007669"/>
    <property type="project" value="UniProtKB-KW"/>
</dbReference>
<dbReference type="GO" id="GO:0005759">
    <property type="term" value="C:mitochondrial matrix"/>
    <property type="evidence" value="ECO:0007669"/>
    <property type="project" value="UniProtKB-SubCell"/>
</dbReference>
<protein>
    <recommendedName>
        <fullName evidence="3">phenylalanine--tRNA ligase</fullName>
        <ecNumber evidence="3">6.1.1.20</ecNumber>
    </recommendedName>
    <alternativeName>
        <fullName evidence="11">Phenylalanyl-tRNA synthetase</fullName>
    </alternativeName>
</protein>
<evidence type="ECO:0000256" key="5">
    <source>
        <dbReference type="ARBA" id="ARBA00022741"/>
    </source>
</evidence>
<comment type="catalytic activity">
    <reaction evidence="12">
        <text>tRNA(Phe) + L-phenylalanine + ATP = L-phenylalanyl-tRNA(Phe) + AMP + diphosphate + H(+)</text>
        <dbReference type="Rhea" id="RHEA:19413"/>
        <dbReference type="Rhea" id="RHEA-COMP:9668"/>
        <dbReference type="Rhea" id="RHEA-COMP:9699"/>
        <dbReference type="ChEBI" id="CHEBI:15378"/>
        <dbReference type="ChEBI" id="CHEBI:30616"/>
        <dbReference type="ChEBI" id="CHEBI:33019"/>
        <dbReference type="ChEBI" id="CHEBI:58095"/>
        <dbReference type="ChEBI" id="CHEBI:78442"/>
        <dbReference type="ChEBI" id="CHEBI:78531"/>
        <dbReference type="ChEBI" id="CHEBI:456215"/>
        <dbReference type="EC" id="6.1.1.20"/>
    </reaction>
</comment>
<dbReference type="GO" id="GO:0004826">
    <property type="term" value="F:phenylalanine-tRNA ligase activity"/>
    <property type="evidence" value="ECO:0007669"/>
    <property type="project" value="UniProtKB-EC"/>
</dbReference>
<evidence type="ECO:0000313" key="15">
    <source>
        <dbReference type="EMBL" id="CAD9678798.1"/>
    </source>
</evidence>
<feature type="domain" description="Aminoacyl-transfer RNA synthetases class-II family profile" evidence="13">
    <location>
        <begin position="103"/>
        <end position="323"/>
    </location>
</feature>
<dbReference type="SUPFAM" id="SSF55681">
    <property type="entry name" value="Class II aaRS and biotin synthetases"/>
    <property type="match status" value="1"/>
</dbReference>
<evidence type="ECO:0000256" key="12">
    <source>
        <dbReference type="ARBA" id="ARBA00049255"/>
    </source>
</evidence>
<dbReference type="EC" id="6.1.1.20" evidence="3"/>
<dbReference type="GO" id="GO:0000049">
    <property type="term" value="F:tRNA binding"/>
    <property type="evidence" value="ECO:0007669"/>
    <property type="project" value="InterPro"/>
</dbReference>
<evidence type="ECO:0000256" key="8">
    <source>
        <dbReference type="ARBA" id="ARBA00022946"/>
    </source>
</evidence>
<evidence type="ECO:0000256" key="10">
    <source>
        <dbReference type="ARBA" id="ARBA00023146"/>
    </source>
</evidence>
<dbReference type="Gene3D" id="3.30.930.10">
    <property type="entry name" value="Bira Bifunctional Protein, Domain 2"/>
    <property type="match status" value="1"/>
</dbReference>
<comment type="subcellular location">
    <subcellularLocation>
        <location evidence="1">Mitochondrion matrix</location>
    </subcellularLocation>
</comment>
<evidence type="ECO:0000259" key="13">
    <source>
        <dbReference type="PROSITE" id="PS50862"/>
    </source>
</evidence>
<gene>
    <name evidence="15" type="ORF">QSP1433_LOCUS6313</name>
</gene>
<dbReference type="FunFam" id="3.30.70.380:FF:000002">
    <property type="entry name" value="phenylalanine--tRNA ligase, mitochondrial"/>
    <property type="match status" value="1"/>
</dbReference>